<dbReference type="Proteomes" id="UP000225433">
    <property type="component" value="Unassembled WGS sequence"/>
</dbReference>
<sequence>MGRVTWLEAQALSGSFVSLIANEPQLYEKWGYQLTAPYAQGIYRLLKIQH</sequence>
<accession>A0A2G0Q1B1</accession>
<comment type="caution">
    <text evidence="1">The sequence shown here is derived from an EMBL/GenBank/DDBJ whole genome shotgun (WGS) entry which is preliminary data.</text>
</comment>
<evidence type="ECO:0000313" key="2">
    <source>
        <dbReference type="Proteomes" id="UP000225433"/>
    </source>
</evidence>
<dbReference type="AlphaFoldDB" id="A0A2G0Q1B1"/>
<proteinExistence type="predicted"/>
<dbReference type="RefSeq" id="WP_198148755.1">
    <property type="nucleotide sequence ID" value="NZ_CAWNQJ010000101.1"/>
</dbReference>
<organism evidence="1 2">
    <name type="scientific">Xenorhabdus hominickii</name>
    <dbReference type="NCBI Taxonomy" id="351679"/>
    <lineage>
        <taxon>Bacteria</taxon>
        <taxon>Pseudomonadati</taxon>
        <taxon>Pseudomonadota</taxon>
        <taxon>Gammaproteobacteria</taxon>
        <taxon>Enterobacterales</taxon>
        <taxon>Morganellaceae</taxon>
        <taxon>Xenorhabdus</taxon>
    </lineage>
</organism>
<evidence type="ECO:0000313" key="1">
    <source>
        <dbReference type="EMBL" id="PHM53003.1"/>
    </source>
</evidence>
<name>A0A2G0Q1B1_XENHO</name>
<protein>
    <recommendedName>
        <fullName evidence="3">GCN5 family acetyltransferase</fullName>
    </recommendedName>
</protein>
<evidence type="ECO:0008006" key="3">
    <source>
        <dbReference type="Google" id="ProtNLM"/>
    </source>
</evidence>
<dbReference type="EMBL" id="NJAI01000007">
    <property type="protein sequence ID" value="PHM53003.1"/>
    <property type="molecule type" value="Genomic_DNA"/>
</dbReference>
<reference evidence="1 2" key="1">
    <citation type="journal article" date="2017" name="Nat. Microbiol.">
        <title>Natural product diversity associated with the nematode symbionts Photorhabdus and Xenorhabdus.</title>
        <authorList>
            <person name="Tobias N.J."/>
            <person name="Wolff H."/>
            <person name="Djahanschiri B."/>
            <person name="Grundmann F."/>
            <person name="Kronenwerth M."/>
            <person name="Shi Y.M."/>
            <person name="Simonyi S."/>
            <person name="Grun P."/>
            <person name="Shapiro-Ilan D."/>
            <person name="Pidot S.J."/>
            <person name="Stinear T.P."/>
            <person name="Ebersberger I."/>
            <person name="Bode H.B."/>
        </authorList>
    </citation>
    <scope>NUCLEOTIDE SEQUENCE [LARGE SCALE GENOMIC DNA]</scope>
    <source>
        <strain evidence="1 2">DSM 17903</strain>
    </source>
</reference>
<gene>
    <name evidence="1" type="ORF">Xhom_03885</name>
</gene>